<dbReference type="Proteomes" id="UP000076066">
    <property type="component" value="Chromosome"/>
</dbReference>
<dbReference type="Gene3D" id="3.30.70.580">
    <property type="entry name" value="Pseudouridine synthase I, catalytic domain, N-terminal subdomain"/>
    <property type="match status" value="1"/>
</dbReference>
<dbReference type="EC" id="5.4.99.-" evidence="6"/>
<evidence type="ECO:0000313" key="9">
    <source>
        <dbReference type="EMBL" id="AMW34126.1"/>
    </source>
</evidence>
<dbReference type="InterPro" id="IPR018496">
    <property type="entry name" value="PsdUridine_synth_RsuA/RluB_CS"/>
</dbReference>
<evidence type="ECO:0000256" key="6">
    <source>
        <dbReference type="RuleBase" id="RU003887"/>
    </source>
</evidence>
<dbReference type="NCBIfam" id="TIGR00093">
    <property type="entry name" value="pseudouridine synthase"/>
    <property type="match status" value="1"/>
</dbReference>
<feature type="compositionally biased region" description="Basic and acidic residues" evidence="7">
    <location>
        <begin position="497"/>
        <end position="527"/>
    </location>
</feature>
<feature type="compositionally biased region" description="Basic and acidic residues" evidence="7">
    <location>
        <begin position="533"/>
        <end position="563"/>
    </location>
</feature>
<dbReference type="GO" id="GO:0000455">
    <property type="term" value="P:enzyme-directed rRNA pseudouridine synthesis"/>
    <property type="evidence" value="ECO:0007669"/>
    <property type="project" value="UniProtKB-ARBA"/>
</dbReference>
<dbReference type="GO" id="GO:0003723">
    <property type="term" value="F:RNA binding"/>
    <property type="evidence" value="ECO:0007669"/>
    <property type="project" value="UniProtKB-KW"/>
</dbReference>
<reference evidence="9 10" key="1">
    <citation type="submission" date="2016-02" db="EMBL/GenBank/DDBJ databases">
        <title>Complete Genome of H5569, the type strain of the newly described species Haematospirillium jordaniae.</title>
        <authorList>
            <person name="Nicholson A.C."/>
            <person name="Humrighouse B.W."/>
            <person name="Loparov V."/>
            <person name="McQuiston J.R."/>
        </authorList>
    </citation>
    <scope>NUCLEOTIDE SEQUENCE [LARGE SCALE GENOMIC DNA]</scope>
    <source>
        <strain evidence="9 10">H5569</strain>
    </source>
</reference>
<protein>
    <recommendedName>
        <fullName evidence="6">Pseudouridine synthase</fullName>
        <ecNumber evidence="6">5.4.99.-</ecNumber>
    </recommendedName>
</protein>
<feature type="compositionally biased region" description="Basic and acidic residues" evidence="7">
    <location>
        <begin position="337"/>
        <end position="349"/>
    </location>
</feature>
<dbReference type="GO" id="GO:0120159">
    <property type="term" value="F:rRNA pseudouridine synthase activity"/>
    <property type="evidence" value="ECO:0007669"/>
    <property type="project" value="UniProtKB-ARBA"/>
</dbReference>
<dbReference type="PANTHER" id="PTHR47683:SF3">
    <property type="entry name" value="RIBOSOMAL LARGE SUBUNIT PSEUDOURIDINE SYNTHASE B"/>
    <property type="match status" value="1"/>
</dbReference>
<dbReference type="PROSITE" id="PS01149">
    <property type="entry name" value="PSI_RSU"/>
    <property type="match status" value="1"/>
</dbReference>
<organism evidence="9 10">
    <name type="scientific">Haematospirillum jordaniae</name>
    <dbReference type="NCBI Taxonomy" id="1549855"/>
    <lineage>
        <taxon>Bacteria</taxon>
        <taxon>Pseudomonadati</taxon>
        <taxon>Pseudomonadota</taxon>
        <taxon>Alphaproteobacteria</taxon>
        <taxon>Rhodospirillales</taxon>
        <taxon>Novispirillaceae</taxon>
        <taxon>Haematospirillum</taxon>
    </lineage>
</organism>
<proteinExistence type="inferred from homology"/>
<keyword evidence="4 6" id="KW-0413">Isomerase</keyword>
<feature type="region of interest" description="Disordered" evidence="7">
    <location>
        <begin position="289"/>
        <end position="576"/>
    </location>
</feature>
<evidence type="ECO:0000256" key="1">
    <source>
        <dbReference type="ARBA" id="ARBA00000073"/>
    </source>
</evidence>
<evidence type="ECO:0000256" key="3">
    <source>
        <dbReference type="ARBA" id="ARBA00022884"/>
    </source>
</evidence>
<feature type="region of interest" description="Disordered" evidence="7">
    <location>
        <begin position="1"/>
        <end position="55"/>
    </location>
</feature>
<feature type="compositionally biased region" description="Basic and acidic residues" evidence="7">
    <location>
        <begin position="425"/>
        <end position="455"/>
    </location>
</feature>
<dbReference type="InterPro" id="IPR020094">
    <property type="entry name" value="TruA/RsuA/RluB/E/F_N"/>
</dbReference>
<dbReference type="Gene3D" id="3.30.70.1560">
    <property type="entry name" value="Alpha-L RNA-binding motif"/>
    <property type="match status" value="1"/>
</dbReference>
<evidence type="ECO:0000256" key="5">
    <source>
        <dbReference type="PROSITE-ProRule" id="PRU00182"/>
    </source>
</evidence>
<dbReference type="SUPFAM" id="SSF55120">
    <property type="entry name" value="Pseudouridine synthase"/>
    <property type="match status" value="1"/>
</dbReference>
<dbReference type="InterPro" id="IPR006145">
    <property type="entry name" value="PsdUridine_synth_RsuA/RluA"/>
</dbReference>
<evidence type="ECO:0000313" key="10">
    <source>
        <dbReference type="Proteomes" id="UP000076066"/>
    </source>
</evidence>
<dbReference type="Pfam" id="PF01479">
    <property type="entry name" value="S4"/>
    <property type="match status" value="1"/>
</dbReference>
<evidence type="ECO:0000256" key="4">
    <source>
        <dbReference type="ARBA" id="ARBA00023235"/>
    </source>
</evidence>
<feature type="compositionally biased region" description="Basic residues" evidence="7">
    <location>
        <begin position="318"/>
        <end position="327"/>
    </location>
</feature>
<feature type="compositionally biased region" description="Basic and acidic residues" evidence="7">
    <location>
        <begin position="389"/>
        <end position="419"/>
    </location>
</feature>
<feature type="domain" description="RNA-binding S4" evidence="8">
    <location>
        <begin position="56"/>
        <end position="115"/>
    </location>
</feature>
<comment type="catalytic activity">
    <reaction evidence="1">
        <text>a uridine in RNA = a pseudouridine in RNA</text>
        <dbReference type="Rhea" id="RHEA:48348"/>
        <dbReference type="Rhea" id="RHEA-COMP:12068"/>
        <dbReference type="Rhea" id="RHEA-COMP:12069"/>
        <dbReference type="ChEBI" id="CHEBI:65314"/>
        <dbReference type="ChEBI" id="CHEBI:65315"/>
    </reaction>
</comment>
<dbReference type="InterPro" id="IPR036986">
    <property type="entry name" value="S4_RNA-bd_sf"/>
</dbReference>
<dbReference type="InterPro" id="IPR002942">
    <property type="entry name" value="S4_RNA-bd"/>
</dbReference>
<feature type="compositionally biased region" description="Acidic residues" evidence="7">
    <location>
        <begin position="1"/>
        <end position="22"/>
    </location>
</feature>
<dbReference type="SMART" id="SM00363">
    <property type="entry name" value="S4"/>
    <property type="match status" value="1"/>
</dbReference>
<name>A0A143DBV3_9PROT</name>
<dbReference type="InterPro" id="IPR042092">
    <property type="entry name" value="PsdUridine_s_RsuA/RluB/E/F_cat"/>
</dbReference>
<dbReference type="InterPro" id="IPR000748">
    <property type="entry name" value="PsdUridine_synth_RsuA/RluB/E/F"/>
</dbReference>
<keyword evidence="10" id="KW-1185">Reference proteome</keyword>
<dbReference type="PANTHER" id="PTHR47683">
    <property type="entry name" value="PSEUDOURIDINE SYNTHASE FAMILY PROTEIN-RELATED"/>
    <property type="match status" value="1"/>
</dbReference>
<keyword evidence="3 5" id="KW-0694">RNA-binding</keyword>
<feature type="compositionally biased region" description="Basic and acidic residues" evidence="7">
    <location>
        <begin position="28"/>
        <end position="41"/>
    </location>
</feature>
<sequence length="576" mass="66908">MPSPNNEEELPELDTSLEELDFTADSSSRNEDNDPDHHDDSAEPQSDETGQGTEGERICKFLARAGVCSRRDGERWIADQRVAVNGVVLDTPAFMVTEADRVTVDGVPVAKADVPRLWRYYKPAGLVTTHRDPQGRATVFENLPGNLPRLISVGRLDLNSEGILLLTNDGELARKLEQPSTGIHRRYRVRVYGAVDENRLADLENGITVEGIHYGPIKAHVERRVGANSWLLITLTEGKNREIRRVMQHLGYHVNRLIRVAYGNFYLGRMERGCIEEVPPRLLREQLASLDPNQSGPTGKPVTDRTGWAKAKAAPTRPGHRKHFHKTNKVDSMPNEQKSRTSFRAEETAPSRARRPHHKDRDHNNENRPRREDGFRNREDRPRSAGSERPARDEFRPRREEGFRPRREDGFRNREDRPRSAGSERPARDEFRPRREEGFRPRREDGFRNREDRPRSAGSERPARDEFRPRREEGFRPRREDGFRNREDRPRSAGSERPARDEFRPRREEGFRPRREDGFRNREDRPRSAGSERPARDEFRPRREEGFRPRREDGFRNREDRPRSAAGAPRKRYDAS</sequence>
<dbReference type="CDD" id="cd00165">
    <property type="entry name" value="S4"/>
    <property type="match status" value="1"/>
</dbReference>
<comment type="similarity">
    <text evidence="2 6">Belongs to the pseudouridine synthase RsuA family.</text>
</comment>
<evidence type="ECO:0000259" key="8">
    <source>
        <dbReference type="SMART" id="SM00363"/>
    </source>
</evidence>
<dbReference type="InterPro" id="IPR020103">
    <property type="entry name" value="PsdUridine_synth_cat_dom_sf"/>
</dbReference>
<feature type="compositionally biased region" description="Basic and acidic residues" evidence="7">
    <location>
        <begin position="461"/>
        <end position="491"/>
    </location>
</feature>
<dbReference type="AlphaFoldDB" id="A0A143DBV3"/>
<dbReference type="EMBL" id="CP014525">
    <property type="protein sequence ID" value="AMW34126.1"/>
    <property type="molecule type" value="Genomic_DNA"/>
</dbReference>
<feature type="compositionally biased region" description="Basic and acidic residues" evidence="7">
    <location>
        <begin position="359"/>
        <end position="383"/>
    </location>
</feature>
<evidence type="ECO:0000256" key="2">
    <source>
        <dbReference type="ARBA" id="ARBA00008348"/>
    </source>
</evidence>
<evidence type="ECO:0000256" key="7">
    <source>
        <dbReference type="SAM" id="MobiDB-lite"/>
    </source>
</evidence>
<dbReference type="KEGG" id="hjo:AY555_01870"/>
<dbReference type="InterPro" id="IPR050343">
    <property type="entry name" value="RsuA_PseudoU_synthase"/>
</dbReference>
<dbReference type="Gene3D" id="3.10.290.10">
    <property type="entry name" value="RNA-binding S4 domain"/>
    <property type="match status" value="1"/>
</dbReference>
<dbReference type="OrthoDB" id="9807213at2"/>
<gene>
    <name evidence="9" type="ORF">AY555_01870</name>
</gene>
<dbReference type="SUPFAM" id="SSF55174">
    <property type="entry name" value="Alpha-L RNA-binding motif"/>
    <property type="match status" value="1"/>
</dbReference>
<accession>A0A143DBV3</accession>
<dbReference type="STRING" id="1549855.AY555_01870"/>
<dbReference type="PROSITE" id="PS50889">
    <property type="entry name" value="S4"/>
    <property type="match status" value="1"/>
</dbReference>
<dbReference type="Pfam" id="PF00849">
    <property type="entry name" value="PseudoU_synth_2"/>
    <property type="match status" value="1"/>
</dbReference>